<sequence>MFIKIDKKVLVILLVVVVIVGVGVYALFINQPNKVENQENQMDTTTDTPSIQIQKNNPASQLLDGEVKVGGTNGGGTLTICSDKCNDGICQTTNADCKDGNLNCVCPETKSDCPQDCK</sequence>
<dbReference type="EMBL" id="MHPA01000032">
    <property type="protein sequence ID" value="OGZ71920.1"/>
    <property type="molecule type" value="Genomic_DNA"/>
</dbReference>
<evidence type="ECO:0000256" key="1">
    <source>
        <dbReference type="SAM" id="Phobius"/>
    </source>
</evidence>
<evidence type="ECO:0000313" key="3">
    <source>
        <dbReference type="Proteomes" id="UP000176774"/>
    </source>
</evidence>
<comment type="caution">
    <text evidence="2">The sequence shown here is derived from an EMBL/GenBank/DDBJ whole genome shotgun (WGS) entry which is preliminary data.</text>
</comment>
<reference evidence="2 3" key="1">
    <citation type="journal article" date="2016" name="Nat. Commun.">
        <title>Thousands of microbial genomes shed light on interconnected biogeochemical processes in an aquifer system.</title>
        <authorList>
            <person name="Anantharaman K."/>
            <person name="Brown C.T."/>
            <person name="Hug L.A."/>
            <person name="Sharon I."/>
            <person name="Castelle C.J."/>
            <person name="Probst A.J."/>
            <person name="Thomas B.C."/>
            <person name="Singh A."/>
            <person name="Wilkins M.J."/>
            <person name="Karaoz U."/>
            <person name="Brodie E.L."/>
            <person name="Williams K.H."/>
            <person name="Hubbard S.S."/>
            <person name="Banfield J.F."/>
        </authorList>
    </citation>
    <scope>NUCLEOTIDE SEQUENCE [LARGE SCALE GENOMIC DNA]</scope>
</reference>
<name>A0A1G2IBU4_9BACT</name>
<keyword evidence="1" id="KW-0812">Transmembrane</keyword>
<evidence type="ECO:0000313" key="2">
    <source>
        <dbReference type="EMBL" id="OGZ71920.1"/>
    </source>
</evidence>
<keyword evidence="1" id="KW-1133">Transmembrane helix</keyword>
<dbReference type="Proteomes" id="UP000176774">
    <property type="component" value="Unassembled WGS sequence"/>
</dbReference>
<dbReference type="AlphaFoldDB" id="A0A1G2IBU4"/>
<gene>
    <name evidence="2" type="ORF">A2908_02455</name>
</gene>
<proteinExistence type="predicted"/>
<dbReference type="STRING" id="1802214.A2908_02455"/>
<keyword evidence="1" id="KW-0472">Membrane</keyword>
<accession>A0A1G2IBU4</accession>
<organism evidence="2 3">
    <name type="scientific">Candidatus Staskawiczbacteria bacterium RIFCSPLOWO2_01_FULL_38_12b</name>
    <dbReference type="NCBI Taxonomy" id="1802214"/>
    <lineage>
        <taxon>Bacteria</taxon>
        <taxon>Candidatus Staskawicziibacteriota</taxon>
    </lineage>
</organism>
<protein>
    <submittedName>
        <fullName evidence="2">Uncharacterized protein</fullName>
    </submittedName>
</protein>
<feature type="transmembrane region" description="Helical" evidence="1">
    <location>
        <begin position="9"/>
        <end position="28"/>
    </location>
</feature>